<dbReference type="EMBL" id="BPVZ01000124">
    <property type="protein sequence ID" value="GKV37818.1"/>
    <property type="molecule type" value="Genomic_DNA"/>
</dbReference>
<name>A0AAV5LLW6_9ROSI</name>
<dbReference type="PANTHER" id="PTHR33433">
    <property type="entry name" value="FLOWERING-PROMOTING FACTOR 1-LIKE PROTEIN 1"/>
    <property type="match status" value="1"/>
</dbReference>
<dbReference type="Proteomes" id="UP001054252">
    <property type="component" value="Unassembled WGS sequence"/>
</dbReference>
<dbReference type="InterPro" id="IPR039274">
    <property type="entry name" value="FPF1"/>
</dbReference>
<dbReference type="AlphaFoldDB" id="A0AAV5LLW6"/>
<gene>
    <name evidence="2" type="ORF">SLEP1_g45794</name>
</gene>
<sequence length="114" mass="12980">MSGIWKFNSNGVYEIVNPQAESNSEGRQGGSSVGRSTVLEYLPTSQVISSYSELDQILSDLGWERYRGAPDLLQYHKQYSNDLISLPRDFTMFSSVHMFDIVVKIPNVFHVRDM</sequence>
<reference evidence="2 3" key="1">
    <citation type="journal article" date="2021" name="Commun. Biol.">
        <title>The genome of Shorea leprosula (Dipterocarpaceae) highlights the ecological relevance of drought in aseasonal tropical rainforests.</title>
        <authorList>
            <person name="Ng K.K.S."/>
            <person name="Kobayashi M.J."/>
            <person name="Fawcett J.A."/>
            <person name="Hatakeyama M."/>
            <person name="Paape T."/>
            <person name="Ng C.H."/>
            <person name="Ang C.C."/>
            <person name="Tnah L.H."/>
            <person name="Lee C.T."/>
            <person name="Nishiyama T."/>
            <person name="Sese J."/>
            <person name="O'Brien M.J."/>
            <person name="Copetti D."/>
            <person name="Mohd Noor M.I."/>
            <person name="Ong R.C."/>
            <person name="Putra M."/>
            <person name="Sireger I.Z."/>
            <person name="Indrioko S."/>
            <person name="Kosugi Y."/>
            <person name="Izuno A."/>
            <person name="Isagi Y."/>
            <person name="Lee S.L."/>
            <person name="Shimizu K.K."/>
        </authorList>
    </citation>
    <scope>NUCLEOTIDE SEQUENCE [LARGE SCALE GENOMIC DNA]</scope>
    <source>
        <strain evidence="2">214</strain>
    </source>
</reference>
<protein>
    <submittedName>
        <fullName evidence="2">Uncharacterized protein</fullName>
    </submittedName>
</protein>
<evidence type="ECO:0000313" key="3">
    <source>
        <dbReference type="Proteomes" id="UP001054252"/>
    </source>
</evidence>
<dbReference type="GO" id="GO:0009909">
    <property type="term" value="P:regulation of flower development"/>
    <property type="evidence" value="ECO:0007669"/>
    <property type="project" value="InterPro"/>
</dbReference>
<comment type="similarity">
    <text evidence="1">Belongs to the FPF1 family.</text>
</comment>
<proteinExistence type="inferred from homology"/>
<organism evidence="2 3">
    <name type="scientific">Rubroshorea leprosula</name>
    <dbReference type="NCBI Taxonomy" id="152421"/>
    <lineage>
        <taxon>Eukaryota</taxon>
        <taxon>Viridiplantae</taxon>
        <taxon>Streptophyta</taxon>
        <taxon>Embryophyta</taxon>
        <taxon>Tracheophyta</taxon>
        <taxon>Spermatophyta</taxon>
        <taxon>Magnoliopsida</taxon>
        <taxon>eudicotyledons</taxon>
        <taxon>Gunneridae</taxon>
        <taxon>Pentapetalae</taxon>
        <taxon>rosids</taxon>
        <taxon>malvids</taxon>
        <taxon>Malvales</taxon>
        <taxon>Dipterocarpaceae</taxon>
        <taxon>Rubroshorea</taxon>
    </lineage>
</organism>
<comment type="caution">
    <text evidence="2">The sequence shown here is derived from an EMBL/GenBank/DDBJ whole genome shotgun (WGS) entry which is preliminary data.</text>
</comment>
<accession>A0AAV5LLW6</accession>
<evidence type="ECO:0000256" key="1">
    <source>
        <dbReference type="ARBA" id="ARBA00008013"/>
    </source>
</evidence>
<keyword evidence="3" id="KW-1185">Reference proteome</keyword>
<evidence type="ECO:0000313" key="2">
    <source>
        <dbReference type="EMBL" id="GKV37818.1"/>
    </source>
</evidence>